<feature type="compositionally biased region" description="Polar residues" evidence="1">
    <location>
        <begin position="915"/>
        <end position="927"/>
    </location>
</feature>
<dbReference type="Pfam" id="PF10214">
    <property type="entry name" value="Rrn6_beta-prop"/>
    <property type="match status" value="1"/>
</dbReference>
<dbReference type="AlphaFoldDB" id="A0A9P9BU75"/>
<dbReference type="GO" id="GO:0042790">
    <property type="term" value="P:nucleolar large rRNA transcription by RNA polymerase I"/>
    <property type="evidence" value="ECO:0007669"/>
    <property type="project" value="TreeGrafter"/>
</dbReference>
<sequence length="986" mass="109521">MTDQRLPRDSYLGHAGRLSLKPVELVTKAEDCVWRSSRNHSQNGLSIKRLSTAVPSGTPTTQRTAQDEHLDAWQVSKRQEGWLLKNHPEARVGETALIHQLLSDVNSPRNGSQKDSDSLCLVAAGEMMDFTEPSVPKPVSYLAQATGVGRNIIRLMTFRQERWQCSADENIFIRPMDLEIAASVEYSRAVGPVRSLKCVVDSKPYDPLRILLAQWDTETRLFIPEIGKASSDIETGLDSVASRITPNCVVSISREETGGGNHCDVTFNSGTKSKHPQLAIIDHKGFWTVWDLPGLRTRVNRRLKPRIAHRGSVEQQESKEEQRLPSSHSDWHSIAWVGPPDGIMAGFDDSDYEDELEKAPSILTPTPHSTSLLLCNRKTVKVFDLNRQSFLPSLNVLSSDPADQILEVHVSCHDTSCVCLLTARAVVVMRLTSSVGHDFTKPDKRCFIVSSIPHFRSPLSNSTRLSVTAGPRSEGKRALLLLLYSRGSECMDVLCLRVEKQDQLRIDWRRETIPCLPGVDLAWLQPVAAEFGDEKPQESFGQRVATAQVRFYQLMQAREDDDIQQLLLMVSESQVAGLGPPGFDKLKSEPPQIKETTKSGRRVATRFVIPDGEMQLMGAADVDLHDSDSKGYFEELLPLSRFLGSMADLLDKAKEPTMGGRIESNPFDPVHGQIEDAAAAGSLPATSILELVESFDTPPDLLTADDDWETEMELLKRADSRLRVFSLRRPDHSIGNSATLQGLVDKLQNLFSVQHSAKTTSDSTDYSAQEPLRKMACDLYLASTGLILGDTEEQDSGEISALPTDTSHRGYLVDSSSQPSIDIPSSQIEPRPSQTITSTSEEDPAMKLIRSYTGSGRFVLNKDTELRTLWERGTDPHQYVFDLDKEKEMTEGMQRREKKLARATRKRQRADALLQLQTRGQSDSLPATQPAPEISFVQSSPVRQHSSQNVSQGFSQGLSQPVTMSQPISGPFAQRPKKKAKRKGGF</sequence>
<dbReference type="InterPro" id="IPR019350">
    <property type="entry name" value="RNA_pol_I-sp_TIF_RRN6-like"/>
</dbReference>
<feature type="compositionally biased region" description="Low complexity" evidence="1">
    <location>
        <begin position="814"/>
        <end position="827"/>
    </location>
</feature>
<dbReference type="InterPro" id="IPR048536">
    <property type="entry name" value="Rrn6_K-rich"/>
</dbReference>
<accession>A0A9P9BU75</accession>
<dbReference type="Pfam" id="PF20639">
    <property type="entry name" value="Rrn6_K-rich"/>
    <property type="match status" value="1"/>
</dbReference>
<feature type="region of interest" description="Disordered" evidence="1">
    <location>
        <begin position="307"/>
        <end position="327"/>
    </location>
</feature>
<dbReference type="GO" id="GO:0001179">
    <property type="term" value="F:RNA polymerase I general transcription initiation factor binding"/>
    <property type="evidence" value="ECO:0007669"/>
    <property type="project" value="TreeGrafter"/>
</dbReference>
<proteinExistence type="predicted"/>
<dbReference type="RefSeq" id="XP_046018776.1">
    <property type="nucleotide sequence ID" value="XM_046157886.1"/>
</dbReference>
<dbReference type="Proteomes" id="UP000756346">
    <property type="component" value="Unassembled WGS sequence"/>
</dbReference>
<dbReference type="GeneID" id="70187432"/>
<comment type="caution">
    <text evidence="4">The sequence shown here is derived from an EMBL/GenBank/DDBJ whole genome shotgun (WGS) entry which is preliminary data.</text>
</comment>
<feature type="region of interest" description="Disordered" evidence="1">
    <location>
        <begin position="792"/>
        <end position="842"/>
    </location>
</feature>
<dbReference type="EMBL" id="JAGTJQ010000001">
    <property type="protein sequence ID" value="KAH7040721.1"/>
    <property type="molecule type" value="Genomic_DNA"/>
</dbReference>
<dbReference type="OrthoDB" id="4090074at2759"/>
<feature type="compositionally biased region" description="Basic residues" evidence="1">
    <location>
        <begin position="975"/>
        <end position="986"/>
    </location>
</feature>
<feature type="region of interest" description="Disordered" evidence="1">
    <location>
        <begin position="45"/>
        <end position="67"/>
    </location>
</feature>
<evidence type="ECO:0000259" key="2">
    <source>
        <dbReference type="Pfam" id="PF10214"/>
    </source>
</evidence>
<feature type="region of interest" description="Disordered" evidence="1">
    <location>
        <begin position="915"/>
        <end position="986"/>
    </location>
</feature>
<evidence type="ECO:0000256" key="1">
    <source>
        <dbReference type="SAM" id="MobiDB-lite"/>
    </source>
</evidence>
<feature type="region of interest" description="Disordered" evidence="1">
    <location>
        <begin position="890"/>
        <end position="909"/>
    </location>
</feature>
<feature type="compositionally biased region" description="Polar residues" evidence="1">
    <location>
        <begin position="53"/>
        <end position="64"/>
    </location>
</feature>
<dbReference type="GO" id="GO:0070860">
    <property type="term" value="C:RNA polymerase I core factor complex"/>
    <property type="evidence" value="ECO:0007669"/>
    <property type="project" value="TreeGrafter"/>
</dbReference>
<keyword evidence="5" id="KW-1185">Reference proteome</keyword>
<protein>
    <submittedName>
        <fullName evidence="4">RNA polymerase I-specific transcription-initiation factor-domain-containing protein</fullName>
    </submittedName>
</protein>
<organism evidence="4 5">
    <name type="scientific">Microdochium trichocladiopsis</name>
    <dbReference type="NCBI Taxonomy" id="1682393"/>
    <lineage>
        <taxon>Eukaryota</taxon>
        <taxon>Fungi</taxon>
        <taxon>Dikarya</taxon>
        <taxon>Ascomycota</taxon>
        <taxon>Pezizomycotina</taxon>
        <taxon>Sordariomycetes</taxon>
        <taxon>Xylariomycetidae</taxon>
        <taxon>Xylariales</taxon>
        <taxon>Microdochiaceae</taxon>
        <taxon>Microdochium</taxon>
    </lineage>
</organism>
<dbReference type="PANTHER" id="PTHR28221:SF2">
    <property type="entry name" value="RNA POLYMERASE I-SPECIFIC TRANSCRIPTION INITIATION FACTOR RRN6"/>
    <property type="match status" value="1"/>
</dbReference>
<dbReference type="GO" id="GO:0001163">
    <property type="term" value="F:RNA polymerase I transcription regulatory region sequence-specific DNA binding"/>
    <property type="evidence" value="ECO:0007669"/>
    <property type="project" value="TreeGrafter"/>
</dbReference>
<feature type="compositionally biased region" description="Polar residues" evidence="1">
    <location>
        <begin position="936"/>
        <end position="968"/>
    </location>
</feature>
<evidence type="ECO:0000313" key="4">
    <source>
        <dbReference type="EMBL" id="KAH7040721.1"/>
    </source>
</evidence>
<dbReference type="InterPro" id="IPR048535">
    <property type="entry name" value="RRN6_beta-prop"/>
</dbReference>
<gene>
    <name evidence="4" type="ORF">B0I36DRAFT_357989</name>
</gene>
<feature type="compositionally biased region" description="Basic residues" evidence="1">
    <location>
        <begin position="896"/>
        <end position="908"/>
    </location>
</feature>
<dbReference type="PANTHER" id="PTHR28221">
    <property type="entry name" value="RNA POLYMERASE I-SPECIFIC TRANSCRIPTION INITIATION FACTOR RRN6"/>
    <property type="match status" value="1"/>
</dbReference>
<feature type="region of interest" description="Disordered" evidence="1">
    <location>
        <begin position="580"/>
        <end position="600"/>
    </location>
</feature>
<feature type="domain" description="RRN6 beta-propeller" evidence="2">
    <location>
        <begin position="121"/>
        <end position="503"/>
    </location>
</feature>
<feature type="domain" description="RRN6 K-rich C-terminal" evidence="3">
    <location>
        <begin position="868"/>
        <end position="986"/>
    </location>
</feature>
<evidence type="ECO:0000259" key="3">
    <source>
        <dbReference type="Pfam" id="PF20639"/>
    </source>
</evidence>
<name>A0A9P9BU75_9PEZI</name>
<reference evidence="4" key="1">
    <citation type="journal article" date="2021" name="Nat. Commun.">
        <title>Genetic determinants of endophytism in the Arabidopsis root mycobiome.</title>
        <authorList>
            <person name="Mesny F."/>
            <person name="Miyauchi S."/>
            <person name="Thiergart T."/>
            <person name="Pickel B."/>
            <person name="Atanasova L."/>
            <person name="Karlsson M."/>
            <person name="Huettel B."/>
            <person name="Barry K.W."/>
            <person name="Haridas S."/>
            <person name="Chen C."/>
            <person name="Bauer D."/>
            <person name="Andreopoulos W."/>
            <person name="Pangilinan J."/>
            <person name="LaButti K."/>
            <person name="Riley R."/>
            <person name="Lipzen A."/>
            <person name="Clum A."/>
            <person name="Drula E."/>
            <person name="Henrissat B."/>
            <person name="Kohler A."/>
            <person name="Grigoriev I.V."/>
            <person name="Martin F.M."/>
            <person name="Hacquard S."/>
        </authorList>
    </citation>
    <scope>NUCLEOTIDE SEQUENCE</scope>
    <source>
        <strain evidence="4">MPI-CAGE-CH-0230</strain>
    </source>
</reference>
<evidence type="ECO:0000313" key="5">
    <source>
        <dbReference type="Proteomes" id="UP000756346"/>
    </source>
</evidence>